<protein>
    <submittedName>
        <fullName evidence="1">Uncharacterized protein</fullName>
    </submittedName>
</protein>
<dbReference type="Proteomes" id="UP000323000">
    <property type="component" value="Chromosome 13"/>
</dbReference>
<reference evidence="2" key="1">
    <citation type="journal article" date="2019" name="Gigascience">
        <title>De novo genome assembly of the endangered Acer yangbiense, a plant species with extremely small populations endemic to Yunnan Province, China.</title>
        <authorList>
            <person name="Yang J."/>
            <person name="Wariss H.M."/>
            <person name="Tao L."/>
            <person name="Zhang R."/>
            <person name="Yun Q."/>
            <person name="Hollingsworth P."/>
            <person name="Dao Z."/>
            <person name="Luo G."/>
            <person name="Guo H."/>
            <person name="Ma Y."/>
            <person name="Sun W."/>
        </authorList>
    </citation>
    <scope>NUCLEOTIDE SEQUENCE [LARGE SCALE GENOMIC DNA]</scope>
    <source>
        <strain evidence="2">cv. Malutang</strain>
    </source>
</reference>
<keyword evidence="2" id="KW-1185">Reference proteome</keyword>
<gene>
    <name evidence="1" type="ORF">EZV62_026406</name>
</gene>
<dbReference type="EMBL" id="VAHF01000013">
    <property type="protein sequence ID" value="TXG47112.1"/>
    <property type="molecule type" value="Genomic_DNA"/>
</dbReference>
<evidence type="ECO:0000313" key="1">
    <source>
        <dbReference type="EMBL" id="TXG47112.1"/>
    </source>
</evidence>
<accession>A0A5C7GS35</accession>
<proteinExistence type="predicted"/>
<comment type="caution">
    <text evidence="1">The sequence shown here is derived from an EMBL/GenBank/DDBJ whole genome shotgun (WGS) entry which is preliminary data.</text>
</comment>
<sequence length="53" mass="6117">MAVNLKPFSVFYSKKKYTQDFLVFTISLPYPVNDFLLVSINQTTIQFCQSTCS</sequence>
<dbReference type="AlphaFoldDB" id="A0A5C7GS35"/>
<organism evidence="1 2">
    <name type="scientific">Acer yangbiense</name>
    <dbReference type="NCBI Taxonomy" id="1000413"/>
    <lineage>
        <taxon>Eukaryota</taxon>
        <taxon>Viridiplantae</taxon>
        <taxon>Streptophyta</taxon>
        <taxon>Embryophyta</taxon>
        <taxon>Tracheophyta</taxon>
        <taxon>Spermatophyta</taxon>
        <taxon>Magnoliopsida</taxon>
        <taxon>eudicotyledons</taxon>
        <taxon>Gunneridae</taxon>
        <taxon>Pentapetalae</taxon>
        <taxon>rosids</taxon>
        <taxon>malvids</taxon>
        <taxon>Sapindales</taxon>
        <taxon>Sapindaceae</taxon>
        <taxon>Hippocastanoideae</taxon>
        <taxon>Acereae</taxon>
        <taxon>Acer</taxon>
    </lineage>
</organism>
<name>A0A5C7GS35_9ROSI</name>
<evidence type="ECO:0000313" key="2">
    <source>
        <dbReference type="Proteomes" id="UP000323000"/>
    </source>
</evidence>